<name>A0A174ZCD9_9FIRM</name>
<dbReference type="RefSeq" id="WP_055170723.1">
    <property type="nucleotide sequence ID" value="NZ_CZBX01000002.1"/>
</dbReference>
<gene>
    <name evidence="2" type="ORF">ERS852502_00353</name>
</gene>
<protein>
    <submittedName>
        <fullName evidence="2">Uncharacterized protein</fullName>
    </submittedName>
</protein>
<sequence>MKKLIASVLTLVCILTLARCGKSDSGDYPATIMVNGTNYYSTDHAVPVEVNESVIQYTTSYAENGIPQKDGEANFNRDLGTPYAVIEDDRVVVLVDNEWIEFKAK</sequence>
<dbReference type="EMBL" id="CZBX01000002">
    <property type="protein sequence ID" value="CUQ81816.1"/>
    <property type="molecule type" value="Genomic_DNA"/>
</dbReference>
<keyword evidence="1" id="KW-0732">Signal</keyword>
<dbReference type="OrthoDB" id="2062675at2"/>
<accession>A0A174ZCD9</accession>
<evidence type="ECO:0000256" key="1">
    <source>
        <dbReference type="SAM" id="SignalP"/>
    </source>
</evidence>
<dbReference type="Proteomes" id="UP000078383">
    <property type="component" value="Unassembled WGS sequence"/>
</dbReference>
<evidence type="ECO:0000313" key="3">
    <source>
        <dbReference type="Proteomes" id="UP000078383"/>
    </source>
</evidence>
<proteinExistence type="predicted"/>
<feature type="chain" id="PRO_5038332036" evidence="1">
    <location>
        <begin position="19"/>
        <end position="105"/>
    </location>
</feature>
<evidence type="ECO:0000313" key="2">
    <source>
        <dbReference type="EMBL" id="CUQ81816.1"/>
    </source>
</evidence>
<feature type="signal peptide" evidence="1">
    <location>
        <begin position="1"/>
        <end position="18"/>
    </location>
</feature>
<dbReference type="AlphaFoldDB" id="A0A174ZCD9"/>
<organism evidence="2 3">
    <name type="scientific">[Ruminococcus] torques</name>
    <dbReference type="NCBI Taxonomy" id="33039"/>
    <lineage>
        <taxon>Bacteria</taxon>
        <taxon>Bacillati</taxon>
        <taxon>Bacillota</taxon>
        <taxon>Clostridia</taxon>
        <taxon>Lachnospirales</taxon>
        <taxon>Lachnospiraceae</taxon>
        <taxon>Mediterraneibacter</taxon>
    </lineage>
</organism>
<reference evidence="2 3" key="1">
    <citation type="submission" date="2015-09" db="EMBL/GenBank/DDBJ databases">
        <authorList>
            <consortium name="Pathogen Informatics"/>
        </authorList>
    </citation>
    <scope>NUCLEOTIDE SEQUENCE [LARGE SCALE GENOMIC DNA]</scope>
    <source>
        <strain evidence="2 3">2789STDY5834889</strain>
    </source>
</reference>